<dbReference type="SUPFAM" id="SSF88659">
    <property type="entry name" value="Sigma3 and sigma4 domains of RNA polymerase sigma factors"/>
    <property type="match status" value="1"/>
</dbReference>
<evidence type="ECO:0000313" key="4">
    <source>
        <dbReference type="EMBL" id="MFD2169879.1"/>
    </source>
</evidence>
<protein>
    <submittedName>
        <fullName evidence="4">RNA polymerase sigma factor SigJ</fullName>
    </submittedName>
</protein>
<dbReference type="NCBIfam" id="NF007214">
    <property type="entry name" value="PRK09636.1"/>
    <property type="match status" value="1"/>
</dbReference>
<dbReference type="Proteomes" id="UP001597343">
    <property type="component" value="Unassembled WGS sequence"/>
</dbReference>
<accession>A0ABW4ZW47</accession>
<dbReference type="PANTHER" id="PTHR30173:SF36">
    <property type="entry name" value="ECF RNA POLYMERASE SIGMA FACTOR SIGJ"/>
    <property type="match status" value="1"/>
</dbReference>
<evidence type="ECO:0000313" key="5">
    <source>
        <dbReference type="Proteomes" id="UP001597343"/>
    </source>
</evidence>
<dbReference type="Pfam" id="PF08281">
    <property type="entry name" value="Sigma70_r4_2"/>
    <property type="match status" value="1"/>
</dbReference>
<dbReference type="InterPro" id="IPR013325">
    <property type="entry name" value="RNA_pol_sigma_r2"/>
</dbReference>
<dbReference type="Pfam" id="PF04542">
    <property type="entry name" value="Sigma70_r2"/>
    <property type="match status" value="1"/>
</dbReference>
<feature type="domain" description="RNA polymerase sigma-70 region 2" evidence="2">
    <location>
        <begin position="15"/>
        <end position="79"/>
    </location>
</feature>
<dbReference type="InterPro" id="IPR013324">
    <property type="entry name" value="RNA_pol_sigma_r3/r4-like"/>
</dbReference>
<reference evidence="5" key="1">
    <citation type="journal article" date="2019" name="Int. J. Syst. Evol. Microbiol.">
        <title>The Global Catalogue of Microorganisms (GCM) 10K type strain sequencing project: providing services to taxonomists for standard genome sequencing and annotation.</title>
        <authorList>
            <consortium name="The Broad Institute Genomics Platform"/>
            <consortium name="The Broad Institute Genome Sequencing Center for Infectious Disease"/>
            <person name="Wu L."/>
            <person name="Ma J."/>
        </authorList>
    </citation>
    <scope>NUCLEOTIDE SEQUENCE [LARGE SCALE GENOMIC DNA]</scope>
    <source>
        <strain evidence="5">CGMCC 1.13574</strain>
    </source>
</reference>
<dbReference type="SUPFAM" id="SSF54427">
    <property type="entry name" value="NTF2-like"/>
    <property type="match status" value="1"/>
</dbReference>
<name>A0ABW4ZW47_9BACL</name>
<dbReference type="PANTHER" id="PTHR30173">
    <property type="entry name" value="SIGMA 19 FACTOR"/>
    <property type="match status" value="1"/>
</dbReference>
<feature type="domain" description="RNA polymerase sigma factor 70 region 4 type 2" evidence="3">
    <location>
        <begin position="116"/>
        <end position="167"/>
    </location>
</feature>
<comment type="caution">
    <text evidence="4">The sequence shown here is derived from an EMBL/GenBank/DDBJ whole genome shotgun (WGS) entry which is preliminary data.</text>
</comment>
<organism evidence="4 5">
    <name type="scientific">Tumebacillus lipolyticus</name>
    <dbReference type="NCBI Taxonomy" id="1280370"/>
    <lineage>
        <taxon>Bacteria</taxon>
        <taxon>Bacillati</taxon>
        <taxon>Bacillota</taxon>
        <taxon>Bacilli</taxon>
        <taxon>Bacillales</taxon>
        <taxon>Alicyclobacillaceae</taxon>
        <taxon>Tumebacillus</taxon>
    </lineage>
</organism>
<dbReference type="SUPFAM" id="SSF88946">
    <property type="entry name" value="Sigma2 domain of RNA polymerase sigma factors"/>
    <property type="match status" value="1"/>
</dbReference>
<dbReference type="InterPro" id="IPR036388">
    <property type="entry name" value="WH-like_DNA-bd_sf"/>
</dbReference>
<comment type="subunit">
    <text evidence="1">Interacts transiently with the RNA polymerase catalytic core formed by RpoA, RpoB, RpoC and RpoZ (2 alpha, 1 beta, 1 beta' and 1 omega subunit) to form the RNA polymerase holoenzyme that can initiate transcription.</text>
</comment>
<dbReference type="InterPro" id="IPR013249">
    <property type="entry name" value="RNA_pol_sigma70_r4_t2"/>
</dbReference>
<gene>
    <name evidence="4" type="primary">sigJ</name>
    <name evidence="4" type="ORF">ACFSOY_07720</name>
</gene>
<keyword evidence="5" id="KW-1185">Reference proteome</keyword>
<sequence length="303" mass="34406">MDHDRSFHDVSVEELYLSLRTYLVSIAYRMLGSLIDAEDVVHDTFMKLQASDISHLNHAKSYLTKMVTNRCIDEIRSVKKKRETYLGTWLPEPLVQGHVVVDPSEKVILDDSLRYALLLLMEELSPRERAVYVLKEAFQFEHTEIASLLHVTEANCRKIFSRAKKKMNALADDYLIPDQLQKEHTARFITALSTGNIQEMTDLLADDVTLVADGGGNVMTAINEIVSKERVATILHAIATKFFAGKTAYAVRVNNQMGILVVKDGEPFGVWSIVWHPTTHQINRLFYVVNPEKLQHVNLLPTC</sequence>
<dbReference type="InterPro" id="IPR052704">
    <property type="entry name" value="ECF_Sigma-70_Domain"/>
</dbReference>
<dbReference type="NCBIfam" id="TIGR02937">
    <property type="entry name" value="sigma70-ECF"/>
    <property type="match status" value="1"/>
</dbReference>
<proteinExistence type="predicted"/>
<evidence type="ECO:0000256" key="1">
    <source>
        <dbReference type="ARBA" id="ARBA00011344"/>
    </source>
</evidence>
<evidence type="ECO:0000259" key="2">
    <source>
        <dbReference type="Pfam" id="PF04542"/>
    </source>
</evidence>
<dbReference type="Gene3D" id="1.10.1740.10">
    <property type="match status" value="1"/>
</dbReference>
<dbReference type="InterPro" id="IPR007627">
    <property type="entry name" value="RNA_pol_sigma70_r2"/>
</dbReference>
<dbReference type="InterPro" id="IPR032710">
    <property type="entry name" value="NTF2-like_dom_sf"/>
</dbReference>
<evidence type="ECO:0000259" key="3">
    <source>
        <dbReference type="Pfam" id="PF08281"/>
    </source>
</evidence>
<dbReference type="RefSeq" id="WP_386045368.1">
    <property type="nucleotide sequence ID" value="NZ_JBHUIO010000005.1"/>
</dbReference>
<dbReference type="InterPro" id="IPR014284">
    <property type="entry name" value="RNA_pol_sigma-70_dom"/>
</dbReference>
<dbReference type="Gene3D" id="1.10.10.10">
    <property type="entry name" value="Winged helix-like DNA-binding domain superfamily/Winged helix DNA-binding domain"/>
    <property type="match status" value="1"/>
</dbReference>
<dbReference type="EMBL" id="JBHUIO010000005">
    <property type="protein sequence ID" value="MFD2169879.1"/>
    <property type="molecule type" value="Genomic_DNA"/>
</dbReference>